<dbReference type="AlphaFoldDB" id="A0A081NEG6"/>
<protein>
    <submittedName>
        <fullName evidence="1">Uncharacterized protein</fullName>
    </submittedName>
</protein>
<dbReference type="RefSeq" id="WP_034839006.1">
    <property type="nucleotide sequence ID" value="NZ_JOKH01000004.1"/>
</dbReference>
<reference evidence="1 2" key="1">
    <citation type="submission" date="2014-06" db="EMBL/GenBank/DDBJ databases">
        <title>Whole Genome Sequences of Three Symbiotic Endozoicomonas Bacteria.</title>
        <authorList>
            <person name="Neave M.J."/>
            <person name="Apprill A."/>
            <person name="Voolstra C.R."/>
        </authorList>
    </citation>
    <scope>NUCLEOTIDE SEQUENCE [LARGE SCALE GENOMIC DNA]</scope>
    <source>
        <strain evidence="1 2">DSM 25634</strain>
    </source>
</reference>
<dbReference type="Proteomes" id="UP000028073">
    <property type="component" value="Unassembled WGS sequence"/>
</dbReference>
<organism evidence="1 2">
    <name type="scientific">Endozoicomonas numazuensis</name>
    <dbReference type="NCBI Taxonomy" id="1137799"/>
    <lineage>
        <taxon>Bacteria</taxon>
        <taxon>Pseudomonadati</taxon>
        <taxon>Pseudomonadota</taxon>
        <taxon>Gammaproteobacteria</taxon>
        <taxon>Oceanospirillales</taxon>
        <taxon>Endozoicomonadaceae</taxon>
        <taxon>Endozoicomonas</taxon>
    </lineage>
</organism>
<accession>A0A081NEG6</accession>
<proteinExistence type="predicted"/>
<comment type="caution">
    <text evidence="1">The sequence shown here is derived from an EMBL/GenBank/DDBJ whole genome shotgun (WGS) entry which is preliminary data.</text>
</comment>
<gene>
    <name evidence="1" type="ORF">GZ78_19435</name>
</gene>
<evidence type="ECO:0000313" key="1">
    <source>
        <dbReference type="EMBL" id="KEQ16839.1"/>
    </source>
</evidence>
<dbReference type="EMBL" id="JOKH01000004">
    <property type="protein sequence ID" value="KEQ16839.1"/>
    <property type="molecule type" value="Genomic_DNA"/>
</dbReference>
<dbReference type="OrthoDB" id="9819160at2"/>
<sequence length="258" mass="28725">MRTPVSVAAAAGYVVTMGVKSVPDGVIHSFNAGGRAGSAVGKQFGRLITFPVRKWKSYSLKKEAGGQETLTVTKQLEFYNAKAIRPFQYLGATIGGAFSLPLSFIAAPTKGLYNILKGMIHFIRAVRELNASNSSETIKRDLSLPETVIGKLRKEAKLKPEYQEEFTHGKHQVLPYSVKIANGDNLLWFLLENTETGVEEELMLKMEQDGHYSVRHLDRAQGQFNWASKVEKEGMKPNDIVKHYIDNPDSFKPPEQVV</sequence>
<name>A0A081NEG6_9GAMM</name>
<keyword evidence="2" id="KW-1185">Reference proteome</keyword>
<evidence type="ECO:0000313" key="2">
    <source>
        <dbReference type="Proteomes" id="UP000028073"/>
    </source>
</evidence>